<gene>
    <name evidence="6" type="ORF">GCM10011320_58420</name>
</gene>
<protein>
    <submittedName>
        <fullName evidence="6">Membrane protein</fullName>
    </submittedName>
</protein>
<keyword evidence="3 5" id="KW-1133">Transmembrane helix</keyword>
<comment type="subcellular location">
    <subcellularLocation>
        <location evidence="1">Membrane</location>
    </subcellularLocation>
</comment>
<accession>A0A917L3P6</accession>
<dbReference type="Proteomes" id="UP000661507">
    <property type="component" value="Unassembled WGS sequence"/>
</dbReference>
<dbReference type="GO" id="GO:0016020">
    <property type="term" value="C:membrane"/>
    <property type="evidence" value="ECO:0007669"/>
    <property type="project" value="UniProtKB-SubCell"/>
</dbReference>
<dbReference type="Pfam" id="PF01124">
    <property type="entry name" value="MAPEG"/>
    <property type="match status" value="1"/>
</dbReference>
<organism evidence="6 7">
    <name type="scientific">Neoroseomonas lacus</name>
    <dbReference type="NCBI Taxonomy" id="287609"/>
    <lineage>
        <taxon>Bacteria</taxon>
        <taxon>Pseudomonadati</taxon>
        <taxon>Pseudomonadota</taxon>
        <taxon>Alphaproteobacteria</taxon>
        <taxon>Acetobacterales</taxon>
        <taxon>Acetobacteraceae</taxon>
        <taxon>Neoroseomonas</taxon>
    </lineage>
</organism>
<name>A0A917L3P6_9PROT</name>
<evidence type="ECO:0000256" key="5">
    <source>
        <dbReference type="SAM" id="Phobius"/>
    </source>
</evidence>
<dbReference type="PANTHER" id="PTHR35371:SF1">
    <property type="entry name" value="BLR7753 PROTEIN"/>
    <property type="match status" value="1"/>
</dbReference>
<comment type="caution">
    <text evidence="6">The sequence shown here is derived from an EMBL/GenBank/DDBJ whole genome shotgun (WGS) entry which is preliminary data.</text>
</comment>
<dbReference type="EMBL" id="BMKW01000025">
    <property type="protein sequence ID" value="GGJ43220.1"/>
    <property type="molecule type" value="Genomic_DNA"/>
</dbReference>
<dbReference type="AlphaFoldDB" id="A0A917L3P6"/>
<evidence type="ECO:0000256" key="3">
    <source>
        <dbReference type="ARBA" id="ARBA00022989"/>
    </source>
</evidence>
<evidence type="ECO:0000256" key="1">
    <source>
        <dbReference type="ARBA" id="ARBA00004370"/>
    </source>
</evidence>
<dbReference type="Gene3D" id="1.20.120.550">
    <property type="entry name" value="Membrane associated eicosanoid/glutathione metabolism-like domain"/>
    <property type="match status" value="1"/>
</dbReference>
<evidence type="ECO:0000313" key="6">
    <source>
        <dbReference type="EMBL" id="GGJ43220.1"/>
    </source>
</evidence>
<keyword evidence="7" id="KW-1185">Reference proteome</keyword>
<evidence type="ECO:0000256" key="2">
    <source>
        <dbReference type="ARBA" id="ARBA00022692"/>
    </source>
</evidence>
<reference evidence="6" key="2">
    <citation type="submission" date="2020-09" db="EMBL/GenBank/DDBJ databases">
        <authorList>
            <person name="Sun Q."/>
            <person name="Zhou Y."/>
        </authorList>
    </citation>
    <scope>NUCLEOTIDE SEQUENCE</scope>
    <source>
        <strain evidence="6">CGMCC 1.3617</strain>
    </source>
</reference>
<keyword evidence="4 5" id="KW-0472">Membrane</keyword>
<evidence type="ECO:0000313" key="7">
    <source>
        <dbReference type="Proteomes" id="UP000661507"/>
    </source>
</evidence>
<feature type="transmembrane region" description="Helical" evidence="5">
    <location>
        <begin position="67"/>
        <end position="91"/>
    </location>
</feature>
<feature type="transmembrane region" description="Helical" evidence="5">
    <location>
        <begin position="111"/>
        <end position="133"/>
    </location>
</feature>
<dbReference type="PANTHER" id="PTHR35371">
    <property type="entry name" value="INNER MEMBRANE PROTEIN"/>
    <property type="match status" value="1"/>
</dbReference>
<dbReference type="InterPro" id="IPR001129">
    <property type="entry name" value="Membr-assoc_MAPEG"/>
</dbReference>
<sequence length="136" mass="14317">MIGFTIELQCLAWICLATALMWVPYTVARILTRGVVAALSNPDPSHPPDPAWAERARRAHANAIEDLAVFVPFVLIAAICDASTPATAFAAKLYVGARLVHYAVYTAGIPVIRTLAFLLGAGATLTVAAALLVSGM</sequence>
<reference evidence="6" key="1">
    <citation type="journal article" date="2014" name="Int. J. Syst. Evol. Microbiol.">
        <title>Complete genome sequence of Corynebacterium casei LMG S-19264T (=DSM 44701T), isolated from a smear-ripened cheese.</title>
        <authorList>
            <consortium name="US DOE Joint Genome Institute (JGI-PGF)"/>
            <person name="Walter F."/>
            <person name="Albersmeier A."/>
            <person name="Kalinowski J."/>
            <person name="Ruckert C."/>
        </authorList>
    </citation>
    <scope>NUCLEOTIDE SEQUENCE</scope>
    <source>
        <strain evidence="6">CGMCC 1.3617</strain>
    </source>
</reference>
<feature type="transmembrane region" description="Helical" evidence="5">
    <location>
        <begin position="6"/>
        <end position="25"/>
    </location>
</feature>
<proteinExistence type="predicted"/>
<dbReference type="SUPFAM" id="SSF161084">
    <property type="entry name" value="MAPEG domain-like"/>
    <property type="match status" value="1"/>
</dbReference>
<keyword evidence="2 5" id="KW-0812">Transmembrane</keyword>
<dbReference type="InterPro" id="IPR023352">
    <property type="entry name" value="MAPEG-like_dom_sf"/>
</dbReference>
<evidence type="ECO:0000256" key="4">
    <source>
        <dbReference type="ARBA" id="ARBA00023136"/>
    </source>
</evidence>
<dbReference type="RefSeq" id="WP_229681673.1">
    <property type="nucleotide sequence ID" value="NZ_BMKW01000025.1"/>
</dbReference>